<dbReference type="EMBL" id="PHQY01000338">
    <property type="protein sequence ID" value="PJO44464.1"/>
    <property type="molecule type" value="Genomic_DNA"/>
</dbReference>
<dbReference type="AlphaFoldDB" id="A0A2M9Q8S3"/>
<dbReference type="Proteomes" id="UP000232101">
    <property type="component" value="Unassembled WGS sequence"/>
</dbReference>
<organism evidence="1 2">
    <name type="scientific">Lysinibacillus xylanilyticus</name>
    <dbReference type="NCBI Taxonomy" id="582475"/>
    <lineage>
        <taxon>Bacteria</taxon>
        <taxon>Bacillati</taxon>
        <taxon>Bacillota</taxon>
        <taxon>Bacilli</taxon>
        <taxon>Bacillales</taxon>
        <taxon>Bacillaceae</taxon>
        <taxon>Lysinibacillus</taxon>
    </lineage>
</organism>
<name>A0A2M9Q8S3_9BACI</name>
<sequence length="59" mass="6322">MPRHNDGRHGVGHFGNATRRGVLKLSSSISTDVWTPVPVAPLSVLNTSVELKEAKNTVS</sequence>
<evidence type="ECO:0000313" key="2">
    <source>
        <dbReference type="Proteomes" id="UP000232101"/>
    </source>
</evidence>
<evidence type="ECO:0000313" key="1">
    <source>
        <dbReference type="EMBL" id="PJO44464.1"/>
    </source>
</evidence>
<comment type="caution">
    <text evidence="1">The sequence shown here is derived from an EMBL/GenBank/DDBJ whole genome shotgun (WGS) entry which is preliminary data.</text>
</comment>
<gene>
    <name evidence="1" type="ORF">CWD94_06585</name>
</gene>
<proteinExistence type="predicted"/>
<accession>A0A2M9Q8S3</accession>
<reference evidence="1 2" key="1">
    <citation type="submission" date="2017-11" db="EMBL/GenBank/DDBJ databases">
        <title>Bacterial isolate from king chilli rhizosphere.</title>
        <authorList>
            <person name="Takhelmayum P."/>
            <person name="Sarangthem I."/>
        </authorList>
    </citation>
    <scope>NUCLEOTIDE SEQUENCE [LARGE SCALE GENOMIC DNA]</scope>
    <source>
        <strain evidence="2">t26</strain>
    </source>
</reference>
<protein>
    <submittedName>
        <fullName evidence="1">Uncharacterized protein</fullName>
    </submittedName>
</protein>